<gene>
    <name evidence="8 9" type="primary">uvsE</name>
    <name evidence="9" type="ORF">NK662_05405</name>
</gene>
<comment type="similarity">
    <text evidence="8">Belongs to the uve1/UvsE family.</text>
</comment>
<dbReference type="GO" id="GO:0006290">
    <property type="term" value="P:pyrimidine dimer repair"/>
    <property type="evidence" value="ECO:0007669"/>
    <property type="project" value="UniProtKB-UniRule"/>
</dbReference>
<evidence type="ECO:0000313" key="9">
    <source>
        <dbReference type="EMBL" id="MCP8967974.1"/>
    </source>
</evidence>
<evidence type="ECO:0000256" key="3">
    <source>
        <dbReference type="ARBA" id="ARBA00022763"/>
    </source>
</evidence>
<dbReference type="GO" id="GO:0004519">
    <property type="term" value="F:endonuclease activity"/>
    <property type="evidence" value="ECO:0007669"/>
    <property type="project" value="UniProtKB-UniRule"/>
</dbReference>
<protein>
    <recommendedName>
        <fullName evidence="8">UV DNA damage endonuclease</fullName>
        <shortName evidence="8">UV-endonuclease</shortName>
        <shortName evidence="8">UVED</shortName>
        <ecNumber evidence="8">3.-.-.-</ecNumber>
    </recommendedName>
</protein>
<name>A0AA42BQ20_9BACI</name>
<evidence type="ECO:0000256" key="1">
    <source>
        <dbReference type="ARBA" id="ARBA00022722"/>
    </source>
</evidence>
<dbReference type="EMBL" id="JANCLT010000002">
    <property type="protein sequence ID" value="MCP8967974.1"/>
    <property type="molecule type" value="Genomic_DNA"/>
</dbReference>
<evidence type="ECO:0000313" key="10">
    <source>
        <dbReference type="Proteomes" id="UP001156102"/>
    </source>
</evidence>
<dbReference type="HAMAP" id="MF_00606">
    <property type="entry name" value="UV_endonuclease"/>
    <property type="match status" value="1"/>
</dbReference>
<keyword evidence="10" id="KW-1185">Reference proteome</keyword>
<accession>A0AA42BQ20</accession>
<dbReference type="GO" id="GO:0006289">
    <property type="term" value="P:nucleotide-excision repair"/>
    <property type="evidence" value="ECO:0007669"/>
    <property type="project" value="InterPro"/>
</dbReference>
<evidence type="ECO:0000256" key="2">
    <source>
        <dbReference type="ARBA" id="ARBA00022759"/>
    </source>
</evidence>
<evidence type="ECO:0000256" key="6">
    <source>
        <dbReference type="ARBA" id="ARBA00023204"/>
    </source>
</evidence>
<dbReference type="Pfam" id="PF03851">
    <property type="entry name" value="UvdE"/>
    <property type="match status" value="1"/>
</dbReference>
<dbReference type="AlphaFoldDB" id="A0AA42BQ20"/>
<dbReference type="NCBIfam" id="TIGR00629">
    <property type="entry name" value="uvde"/>
    <property type="match status" value="1"/>
</dbReference>
<dbReference type="GO" id="GO:0009411">
    <property type="term" value="P:response to UV"/>
    <property type="evidence" value="ECO:0007669"/>
    <property type="project" value="InterPro"/>
</dbReference>
<keyword evidence="6 8" id="KW-0234">DNA repair</keyword>
<keyword evidence="1 8" id="KW-0540">Nuclease</keyword>
<reference evidence="9" key="1">
    <citation type="submission" date="2022-07" db="EMBL/GenBank/DDBJ databases">
        <authorList>
            <person name="Li W.-J."/>
            <person name="Deng Q.-Q."/>
        </authorList>
    </citation>
    <scope>NUCLEOTIDE SEQUENCE</scope>
    <source>
        <strain evidence="9">SYSU M60031</strain>
    </source>
</reference>
<evidence type="ECO:0000256" key="7">
    <source>
        <dbReference type="ARBA" id="ARBA00025029"/>
    </source>
</evidence>
<keyword evidence="5 8" id="KW-0378">Hydrolase</keyword>
<dbReference type="RefSeq" id="WP_254757877.1">
    <property type="nucleotide sequence ID" value="NZ_JANCLT010000002.1"/>
</dbReference>
<comment type="function">
    <text evidence="8">Component in a DNA repair pathway. Removal of UV-light damaged nucleotides. Recognizes pyrimidine dimers and cleave a phosphodiester bond immediately 5' to the lesion.</text>
</comment>
<dbReference type="Proteomes" id="UP001156102">
    <property type="component" value="Unassembled WGS sequence"/>
</dbReference>
<dbReference type="PANTHER" id="PTHR31290:SF5">
    <property type="entry name" value="UV-DAMAGE ENDONUCLEASE"/>
    <property type="match status" value="1"/>
</dbReference>
<dbReference type="Gene3D" id="3.20.20.150">
    <property type="entry name" value="Divalent-metal-dependent TIM barrel enzymes"/>
    <property type="match status" value="1"/>
</dbReference>
<evidence type="ECO:0000256" key="4">
    <source>
        <dbReference type="ARBA" id="ARBA00022769"/>
    </source>
</evidence>
<keyword evidence="4 8" id="KW-0228">DNA excision</keyword>
<dbReference type="GO" id="GO:0016787">
    <property type="term" value="F:hydrolase activity"/>
    <property type="evidence" value="ECO:0007669"/>
    <property type="project" value="UniProtKB-KW"/>
</dbReference>
<organism evidence="9 10">
    <name type="scientific">Ectobacillus ponti</name>
    <dbReference type="NCBI Taxonomy" id="2961894"/>
    <lineage>
        <taxon>Bacteria</taxon>
        <taxon>Bacillati</taxon>
        <taxon>Bacillota</taxon>
        <taxon>Bacilli</taxon>
        <taxon>Bacillales</taxon>
        <taxon>Bacillaceae</taxon>
        <taxon>Ectobacillus</taxon>
    </lineage>
</organism>
<dbReference type="PANTHER" id="PTHR31290">
    <property type="entry name" value="UV-DAMAGE ENDONUCLEASE"/>
    <property type="match status" value="1"/>
</dbReference>
<keyword evidence="3 8" id="KW-0227">DNA damage</keyword>
<evidence type="ECO:0000256" key="5">
    <source>
        <dbReference type="ARBA" id="ARBA00022801"/>
    </source>
</evidence>
<dbReference type="InterPro" id="IPR036237">
    <property type="entry name" value="Xyl_isomerase-like_sf"/>
</dbReference>
<comment type="caution">
    <text evidence="9">The sequence shown here is derived from an EMBL/GenBank/DDBJ whole genome shotgun (WGS) entry which is preliminary data.</text>
</comment>
<dbReference type="InterPro" id="IPR004601">
    <property type="entry name" value="UvdE"/>
</dbReference>
<comment type="function">
    <text evidence="7">Component in a DNA repair pathway. Removal of UV LIGHT damaged nucleotides. Recognizes pyrimidine dimers and cleave a phosphodiester bond immediately 5' to the lesion.</text>
</comment>
<evidence type="ECO:0000256" key="8">
    <source>
        <dbReference type="HAMAP-Rule" id="MF_00606"/>
    </source>
</evidence>
<proteinExistence type="inferred from homology"/>
<dbReference type="EC" id="3.-.-.-" evidence="8"/>
<dbReference type="InterPro" id="IPR023520">
    <property type="entry name" value="UvdE_bac"/>
</dbReference>
<sequence>MRIRFGYVSHALTLWECTPAKTLTFTRWKQMEKEERERKLYEVTALNLQSTRRILYYNIAQEIQMYRMSSSLVPLATHPEVDFDYIGLFREQWKELGDIVRQNNMRVSMHPNQFTLFTSDKPHITENAVLDMEYHYSILEAMGVQDRGNLNIHVGGAYGDKSAAVERFHENIKQLPAHVKARMTLENDDKTYTTAETLAVCQRHTIPLVFDYHHHMANPGEEPLEELLPQVFDTWEHFGVVPKVHLSSPRSEKEFRAHADYVALEFIKPFLTLAKSLGRDFDVMLESKQKDKALLQLMEDIGKLRGYKRVRGAEIEL</sequence>
<dbReference type="SUPFAM" id="SSF51658">
    <property type="entry name" value="Xylose isomerase-like"/>
    <property type="match status" value="1"/>
</dbReference>
<keyword evidence="2 8" id="KW-0255">Endonuclease</keyword>